<reference evidence="1" key="2">
    <citation type="journal article" date="2015" name="Data Brief">
        <title>Shoot transcriptome of the giant reed, Arundo donax.</title>
        <authorList>
            <person name="Barrero R.A."/>
            <person name="Guerrero F.D."/>
            <person name="Moolhuijzen P."/>
            <person name="Goolsby J.A."/>
            <person name="Tidwell J."/>
            <person name="Bellgard S.E."/>
            <person name="Bellgard M.I."/>
        </authorList>
    </citation>
    <scope>NUCLEOTIDE SEQUENCE</scope>
    <source>
        <tissue evidence="1">Shoot tissue taken approximately 20 cm above the soil surface</tissue>
    </source>
</reference>
<protein>
    <submittedName>
        <fullName evidence="1">Uncharacterized protein</fullName>
    </submittedName>
</protein>
<evidence type="ECO:0000313" key="1">
    <source>
        <dbReference type="EMBL" id="JAD97937.1"/>
    </source>
</evidence>
<reference evidence="1" key="1">
    <citation type="submission" date="2014-09" db="EMBL/GenBank/DDBJ databases">
        <authorList>
            <person name="Magalhaes I.L.F."/>
            <person name="Oliveira U."/>
            <person name="Santos F.R."/>
            <person name="Vidigal T.H.D.A."/>
            <person name="Brescovit A.D."/>
            <person name="Santos A.J."/>
        </authorList>
    </citation>
    <scope>NUCLEOTIDE SEQUENCE</scope>
    <source>
        <tissue evidence="1">Shoot tissue taken approximately 20 cm above the soil surface</tissue>
    </source>
</reference>
<sequence length="26" mass="3015">MSNCSPPSRGETRSKFMMVHTYIILK</sequence>
<proteinExistence type="predicted"/>
<dbReference type="AlphaFoldDB" id="A0A0A9EPG9"/>
<dbReference type="EMBL" id="GBRH01199958">
    <property type="protein sequence ID" value="JAD97937.1"/>
    <property type="molecule type" value="Transcribed_RNA"/>
</dbReference>
<name>A0A0A9EPG9_ARUDO</name>
<accession>A0A0A9EPG9</accession>
<organism evidence="1">
    <name type="scientific">Arundo donax</name>
    <name type="common">Giant reed</name>
    <name type="synonym">Donax arundinaceus</name>
    <dbReference type="NCBI Taxonomy" id="35708"/>
    <lineage>
        <taxon>Eukaryota</taxon>
        <taxon>Viridiplantae</taxon>
        <taxon>Streptophyta</taxon>
        <taxon>Embryophyta</taxon>
        <taxon>Tracheophyta</taxon>
        <taxon>Spermatophyta</taxon>
        <taxon>Magnoliopsida</taxon>
        <taxon>Liliopsida</taxon>
        <taxon>Poales</taxon>
        <taxon>Poaceae</taxon>
        <taxon>PACMAD clade</taxon>
        <taxon>Arundinoideae</taxon>
        <taxon>Arundineae</taxon>
        <taxon>Arundo</taxon>
    </lineage>
</organism>